<dbReference type="RefSeq" id="WP_093115707.1">
    <property type="nucleotide sequence ID" value="NZ_FNWJ01000001.1"/>
</dbReference>
<evidence type="ECO:0000313" key="6">
    <source>
        <dbReference type="EMBL" id="SEH10514.1"/>
    </source>
</evidence>
<evidence type="ECO:0000256" key="3">
    <source>
        <dbReference type="ARBA" id="ARBA00022741"/>
    </source>
</evidence>
<keyword evidence="2" id="KW-0808">Transferase</keyword>
<feature type="domain" description="ABC1 atypical kinase-like" evidence="5">
    <location>
        <begin position="98"/>
        <end position="336"/>
    </location>
</feature>
<dbReference type="OrthoDB" id="9795390at2"/>
<accession>A0A1H6FL45</accession>
<dbReference type="InterPro" id="IPR011009">
    <property type="entry name" value="Kinase-like_dom_sf"/>
</dbReference>
<keyword evidence="4" id="KW-0067">ATP-binding</keyword>
<dbReference type="AlphaFoldDB" id="A0A1H6FL45"/>
<name>A0A1H6FL45_THEAL</name>
<dbReference type="CDD" id="cd13970">
    <property type="entry name" value="ABC1_ADCK3"/>
    <property type="match status" value="1"/>
</dbReference>
<evidence type="ECO:0000259" key="5">
    <source>
        <dbReference type="Pfam" id="PF03109"/>
    </source>
</evidence>
<evidence type="ECO:0000313" key="7">
    <source>
        <dbReference type="Proteomes" id="UP000222056"/>
    </source>
</evidence>
<comment type="similarity">
    <text evidence="1">Belongs to the protein kinase superfamily. ADCK protein kinase family.</text>
</comment>
<evidence type="ECO:0000256" key="2">
    <source>
        <dbReference type="ARBA" id="ARBA00022679"/>
    </source>
</evidence>
<dbReference type="STRING" id="29539.SAMN02745716_0373"/>
<dbReference type="PANTHER" id="PTHR43851:SF3">
    <property type="entry name" value="COENZYME Q8"/>
    <property type="match status" value="1"/>
</dbReference>
<dbReference type="InterPro" id="IPR051409">
    <property type="entry name" value="Atypical_kinase_ADCK"/>
</dbReference>
<dbReference type="Proteomes" id="UP000222056">
    <property type="component" value="Unassembled WGS sequence"/>
</dbReference>
<organism evidence="6 7">
    <name type="scientific">Thermoleophilum album</name>
    <dbReference type="NCBI Taxonomy" id="29539"/>
    <lineage>
        <taxon>Bacteria</taxon>
        <taxon>Bacillati</taxon>
        <taxon>Actinomycetota</taxon>
        <taxon>Thermoleophilia</taxon>
        <taxon>Thermoleophilales</taxon>
        <taxon>Thermoleophilaceae</taxon>
        <taxon>Thermoleophilum</taxon>
    </lineage>
</organism>
<dbReference type="GO" id="GO:0016740">
    <property type="term" value="F:transferase activity"/>
    <property type="evidence" value="ECO:0007669"/>
    <property type="project" value="UniProtKB-KW"/>
</dbReference>
<reference evidence="7" key="1">
    <citation type="submission" date="2016-10" db="EMBL/GenBank/DDBJ databases">
        <authorList>
            <person name="Varghese N."/>
            <person name="Submissions S."/>
        </authorList>
    </citation>
    <scope>NUCLEOTIDE SEQUENCE [LARGE SCALE GENOMIC DNA]</scope>
    <source>
        <strain evidence="7">ATCC 35263</strain>
    </source>
</reference>
<proteinExistence type="inferred from homology"/>
<keyword evidence="7" id="KW-1185">Reference proteome</keyword>
<dbReference type="SUPFAM" id="SSF56112">
    <property type="entry name" value="Protein kinase-like (PK-like)"/>
    <property type="match status" value="1"/>
</dbReference>
<dbReference type="Pfam" id="PF03109">
    <property type="entry name" value="ABC1"/>
    <property type="match status" value="1"/>
</dbReference>
<dbReference type="PANTHER" id="PTHR43851">
    <property type="match status" value="1"/>
</dbReference>
<dbReference type="InterPro" id="IPR004147">
    <property type="entry name" value="ABC1_dom"/>
</dbReference>
<keyword evidence="3" id="KW-0547">Nucleotide-binding</keyword>
<evidence type="ECO:0000256" key="4">
    <source>
        <dbReference type="ARBA" id="ARBA00022840"/>
    </source>
</evidence>
<dbReference type="GO" id="GO:0005524">
    <property type="term" value="F:ATP binding"/>
    <property type="evidence" value="ECO:0007669"/>
    <property type="project" value="UniProtKB-KW"/>
</dbReference>
<sequence>MAKDELPRGRLRRTVAVGSVLGREGARYATTRARNLARSEEEARRALENVHLETAERMVETLGRMKGAALKLGQLASFVDTEFLPPEYAELYQRKLAKLRAHAPAMPWRKVRKVLEQELEMPLSEAFAAIDEEAAAAASIGQVHRARLHDGREVAVKVQYPGIAEALRADLQNAGVVLRFAKAIAPGLDARAVARELRERFEEELDYELEAQRQRTFARAYRGHPFIYIPDVITRLSRRLVLVTEWVEGHDFEHVLRLPQAQRDRFGEIVFRYHYGSIYHLQQFNADAHPGNYLLMNDGRVAFLDFGMTKQLDHEQIQLEVAALEAVIAGDPERARRALHELGFLPNPSKVDAERLMEHVRAVAGWYLEDREVTIDPPLVMRVIAAMSDPRSGFYDLLRRESLPANELLGRRMETGVLAVLGKLRATRNWHRIGREWWFGEEPATELGEAEWEFFEQRGTRREPLVRR</sequence>
<dbReference type="InterPro" id="IPR034646">
    <property type="entry name" value="ADCK3_dom"/>
</dbReference>
<gene>
    <name evidence="6" type="ORF">SAMN02745716_0373</name>
</gene>
<protein>
    <submittedName>
        <fullName evidence="6">ABC1 family protein</fullName>
    </submittedName>
</protein>
<evidence type="ECO:0000256" key="1">
    <source>
        <dbReference type="ARBA" id="ARBA00009670"/>
    </source>
</evidence>
<dbReference type="EMBL" id="FNWJ01000001">
    <property type="protein sequence ID" value="SEH10514.1"/>
    <property type="molecule type" value="Genomic_DNA"/>
</dbReference>